<comment type="caution">
    <text evidence="2">The sequence shown here is derived from an EMBL/GenBank/DDBJ whole genome shotgun (WGS) entry which is preliminary data.</text>
</comment>
<reference evidence="2 3" key="1">
    <citation type="submission" date="2020-07" db="EMBL/GenBank/DDBJ databases">
        <title>Sequencing the genomes of 1000 actinobacteria strains.</title>
        <authorList>
            <person name="Klenk H.-P."/>
        </authorList>
    </citation>
    <scope>NUCLEOTIDE SEQUENCE [LARGE SCALE GENOMIC DNA]</scope>
    <source>
        <strain evidence="2 3">DSM 24552</strain>
    </source>
</reference>
<evidence type="ECO:0000313" key="3">
    <source>
        <dbReference type="Proteomes" id="UP000544110"/>
    </source>
</evidence>
<keyword evidence="3" id="KW-1185">Reference proteome</keyword>
<dbReference type="RefSeq" id="WP_179517258.1">
    <property type="nucleotide sequence ID" value="NZ_JACCAC010000001.1"/>
</dbReference>
<dbReference type="EMBL" id="JACCAC010000001">
    <property type="protein sequence ID" value="NYG54686.1"/>
    <property type="molecule type" value="Genomic_DNA"/>
</dbReference>
<dbReference type="AlphaFoldDB" id="A0A7Y9ULU3"/>
<dbReference type="Proteomes" id="UP000544110">
    <property type="component" value="Unassembled WGS sequence"/>
</dbReference>
<accession>A0A7Y9ULU3</accession>
<organism evidence="2 3">
    <name type="scientific">Nocardioides perillae</name>
    <dbReference type="NCBI Taxonomy" id="1119534"/>
    <lineage>
        <taxon>Bacteria</taxon>
        <taxon>Bacillati</taxon>
        <taxon>Actinomycetota</taxon>
        <taxon>Actinomycetes</taxon>
        <taxon>Propionibacteriales</taxon>
        <taxon>Nocardioidaceae</taxon>
        <taxon>Nocardioides</taxon>
    </lineage>
</organism>
<gene>
    <name evidence="2" type="ORF">BJ989_000990</name>
</gene>
<evidence type="ECO:0000313" key="2">
    <source>
        <dbReference type="EMBL" id="NYG54686.1"/>
    </source>
</evidence>
<protein>
    <submittedName>
        <fullName evidence="2">Uncharacterized protein</fullName>
    </submittedName>
</protein>
<proteinExistence type="predicted"/>
<feature type="chain" id="PRO_5031135734" evidence="1">
    <location>
        <begin position="29"/>
        <end position="125"/>
    </location>
</feature>
<name>A0A7Y9ULU3_9ACTN</name>
<feature type="signal peptide" evidence="1">
    <location>
        <begin position="1"/>
        <end position="28"/>
    </location>
</feature>
<keyword evidence="1" id="KW-0732">Signal</keyword>
<sequence>MKSLVGLIAAVLLSSGLMVATTSTSASAAYPRSVPTACFIAGDRNSVTLRVTAPTVDSKPAGKVQIRVKKNGKVVRFRKGRIGGERAKTFGYRPLRNGVYDAFFVFNPDRNVYKWCTKTSTLEIG</sequence>
<evidence type="ECO:0000256" key="1">
    <source>
        <dbReference type="SAM" id="SignalP"/>
    </source>
</evidence>